<dbReference type="Antibodypedia" id="5285">
    <property type="antibodies" value="357 antibodies from 26 providers"/>
</dbReference>
<protein>
    <submittedName>
        <fullName evidence="1">Bridging integrator 3</fullName>
    </submittedName>
</protein>
<gene>
    <name evidence="1 2" type="primary">Bin3</name>
</gene>
<dbReference type="AlphaFoldDB" id="A0A2I3BR15"/>
<dbReference type="AGR" id="MGI:1929883"/>
<reference evidence="1" key="3">
    <citation type="submission" date="2025-08" db="UniProtKB">
        <authorList>
            <consortium name="Ensembl"/>
        </authorList>
    </citation>
    <scope>IDENTIFICATION</scope>
    <source>
        <strain evidence="1">C57BL/6J</strain>
    </source>
</reference>
<reference evidence="1" key="4">
    <citation type="submission" date="2025-09" db="UniProtKB">
        <authorList>
            <consortium name="Ensembl"/>
        </authorList>
    </citation>
    <scope>IDENTIFICATION</scope>
    <source>
        <strain evidence="1">C57BL/6J</strain>
    </source>
</reference>
<evidence type="ECO:0000313" key="1">
    <source>
        <dbReference type="Ensembl" id="ENSMUSP00000154413.2"/>
    </source>
</evidence>
<dbReference type="GeneTree" id="ENSGT00950000182882"/>
<reference evidence="1 3" key="1">
    <citation type="journal article" date="2009" name="PLoS Biol.">
        <title>Lineage-specific biology revealed by a finished genome assembly of the mouse.</title>
        <authorList>
            <consortium name="Mouse Genome Sequencing Consortium"/>
            <person name="Church D.M."/>
            <person name="Goodstadt L."/>
            <person name="Hillier L.W."/>
            <person name="Zody M.C."/>
            <person name="Goldstein S."/>
            <person name="She X."/>
            <person name="Bult C.J."/>
            <person name="Agarwala R."/>
            <person name="Cherry J.L."/>
            <person name="DiCuccio M."/>
            <person name="Hlavina W."/>
            <person name="Kapustin Y."/>
            <person name="Meric P."/>
            <person name="Maglott D."/>
            <person name="Birtle Z."/>
            <person name="Marques A.C."/>
            <person name="Graves T."/>
            <person name="Zhou S."/>
            <person name="Teague B."/>
            <person name="Potamousis K."/>
            <person name="Churas C."/>
            <person name="Place M."/>
            <person name="Herschleb J."/>
            <person name="Runnheim R."/>
            <person name="Forrest D."/>
            <person name="Amos-Landgraf J."/>
            <person name="Schwartz D.C."/>
            <person name="Cheng Z."/>
            <person name="Lindblad-Toh K."/>
            <person name="Eichler E.E."/>
            <person name="Ponting C.P."/>
        </authorList>
    </citation>
    <scope>NUCLEOTIDE SEQUENCE [LARGE SCALE GENOMIC DNA]</scope>
    <source>
        <strain evidence="1 3">C57BL/6J</strain>
    </source>
</reference>
<organism evidence="1 3">
    <name type="scientific">Mus musculus</name>
    <name type="common">Mouse</name>
    <dbReference type="NCBI Taxonomy" id="10090"/>
    <lineage>
        <taxon>Eukaryota</taxon>
        <taxon>Metazoa</taxon>
        <taxon>Chordata</taxon>
        <taxon>Craniata</taxon>
        <taxon>Vertebrata</taxon>
        <taxon>Euteleostomi</taxon>
        <taxon>Mammalia</taxon>
        <taxon>Eutheria</taxon>
        <taxon>Euarchontoglires</taxon>
        <taxon>Glires</taxon>
        <taxon>Rodentia</taxon>
        <taxon>Myomorpha</taxon>
        <taxon>Muroidea</taxon>
        <taxon>Muridae</taxon>
        <taxon>Murinae</taxon>
        <taxon>Mus</taxon>
        <taxon>Mus</taxon>
    </lineage>
</organism>
<dbReference type="Proteomes" id="UP000000589">
    <property type="component" value="Chromosome 14"/>
</dbReference>
<dbReference type="Ensembl" id="ENSMUST00000228717.2">
    <property type="protein sequence ID" value="ENSMUSP00000154413.2"/>
    <property type="gene ID" value="ENSMUSG00000022089.10"/>
</dbReference>
<dbReference type="MGI" id="MGI:1929883">
    <property type="gene designation" value="Bin3"/>
</dbReference>
<reference evidence="1 3" key="2">
    <citation type="journal article" date="2011" name="PLoS Biol.">
        <title>Modernizing reference genome assemblies.</title>
        <authorList>
            <person name="Church D.M."/>
            <person name="Schneider V.A."/>
            <person name="Graves T."/>
            <person name="Auger K."/>
            <person name="Cunningham F."/>
            <person name="Bouk N."/>
            <person name="Chen H.C."/>
            <person name="Agarwala R."/>
            <person name="McLaren W.M."/>
            <person name="Ritchie G.R."/>
            <person name="Albracht D."/>
            <person name="Kremitzki M."/>
            <person name="Rock S."/>
            <person name="Kotkiewicz H."/>
            <person name="Kremitzki C."/>
            <person name="Wollam A."/>
            <person name="Trani L."/>
            <person name="Fulton L."/>
            <person name="Fulton R."/>
            <person name="Matthews L."/>
            <person name="Whitehead S."/>
            <person name="Chow W."/>
            <person name="Torrance J."/>
            <person name="Dunn M."/>
            <person name="Harden G."/>
            <person name="Threadgold G."/>
            <person name="Wood J."/>
            <person name="Collins J."/>
            <person name="Heath P."/>
            <person name="Griffiths G."/>
            <person name="Pelan S."/>
            <person name="Grafham D."/>
            <person name="Eichler E.E."/>
            <person name="Weinstock G."/>
            <person name="Mardis E.R."/>
            <person name="Wilson R.K."/>
            <person name="Howe K."/>
            <person name="Flicek P."/>
            <person name="Hubbard T."/>
        </authorList>
    </citation>
    <scope>NUCLEOTIDE SEQUENCE [LARGE SCALE GENOMIC DNA]</scope>
    <source>
        <strain evidence="1 3">C57BL/6J</strain>
    </source>
</reference>
<dbReference type="VEuPathDB" id="HostDB:ENSMUSG00000022089"/>
<evidence type="ECO:0000313" key="2">
    <source>
        <dbReference type="MGI" id="MGI:1929883"/>
    </source>
</evidence>
<keyword evidence="3" id="KW-1185">Reference proteome</keyword>
<sequence length="39" mass="4315">MSCSPSRPQFGLHHSTIATTIAAKLSRPNLPHVRSCFKH</sequence>
<name>A0A2I3BR15_MOUSE</name>
<dbReference type="Bgee" id="ENSMUSG00000022089">
    <property type="expression patterns" value="Expressed in granulocyte and 250 other cell types or tissues"/>
</dbReference>
<dbReference type="ExpressionAtlas" id="A0A2I3BR15">
    <property type="expression patterns" value="baseline and differential"/>
</dbReference>
<evidence type="ECO:0000313" key="3">
    <source>
        <dbReference type="Proteomes" id="UP000000589"/>
    </source>
</evidence>
<proteinExistence type="predicted"/>
<accession>A0A2I3BR15</accession>